<dbReference type="AlphaFoldDB" id="A0A816IZ25"/>
<dbReference type="Proteomes" id="UP001295469">
    <property type="component" value="Chromosome C09"/>
</dbReference>
<reference evidence="1" key="1">
    <citation type="submission" date="2021-01" db="EMBL/GenBank/DDBJ databases">
        <authorList>
            <consortium name="Genoscope - CEA"/>
            <person name="William W."/>
        </authorList>
    </citation>
    <scope>NUCLEOTIDE SEQUENCE</scope>
</reference>
<protein>
    <submittedName>
        <fullName evidence="1">(rape) hypothetical protein</fullName>
    </submittedName>
</protein>
<gene>
    <name evidence="1" type="ORF">DARMORV10_C09P07680.1</name>
</gene>
<name>A0A816IZ25_BRANA</name>
<proteinExistence type="predicted"/>
<dbReference type="EMBL" id="HG994373">
    <property type="protein sequence ID" value="CAF1716356.1"/>
    <property type="molecule type" value="Genomic_DNA"/>
</dbReference>
<evidence type="ECO:0000313" key="1">
    <source>
        <dbReference type="EMBL" id="CAF1716356.1"/>
    </source>
</evidence>
<sequence>MRALEISLLEGALLGGGYRCVPVPLPLGAWRSDELKHGVVVYGPFATVGRISFSSLKFLSGSCSSSRMLLPAIVSLLPERPQAL</sequence>
<organism evidence="1">
    <name type="scientific">Brassica napus</name>
    <name type="common">Rape</name>
    <dbReference type="NCBI Taxonomy" id="3708"/>
    <lineage>
        <taxon>Eukaryota</taxon>
        <taxon>Viridiplantae</taxon>
        <taxon>Streptophyta</taxon>
        <taxon>Embryophyta</taxon>
        <taxon>Tracheophyta</taxon>
        <taxon>Spermatophyta</taxon>
        <taxon>Magnoliopsida</taxon>
        <taxon>eudicotyledons</taxon>
        <taxon>Gunneridae</taxon>
        <taxon>Pentapetalae</taxon>
        <taxon>rosids</taxon>
        <taxon>malvids</taxon>
        <taxon>Brassicales</taxon>
        <taxon>Brassicaceae</taxon>
        <taxon>Brassiceae</taxon>
        <taxon>Brassica</taxon>
    </lineage>
</organism>
<accession>A0A816IZ25</accession>